<evidence type="ECO:0000313" key="3">
    <source>
        <dbReference type="Proteomes" id="UP000217790"/>
    </source>
</evidence>
<organism evidence="2 3">
    <name type="scientific">Armillaria gallica</name>
    <name type="common">Bulbous honey fungus</name>
    <name type="synonym">Armillaria bulbosa</name>
    <dbReference type="NCBI Taxonomy" id="47427"/>
    <lineage>
        <taxon>Eukaryota</taxon>
        <taxon>Fungi</taxon>
        <taxon>Dikarya</taxon>
        <taxon>Basidiomycota</taxon>
        <taxon>Agaricomycotina</taxon>
        <taxon>Agaricomycetes</taxon>
        <taxon>Agaricomycetidae</taxon>
        <taxon>Agaricales</taxon>
        <taxon>Marasmiineae</taxon>
        <taxon>Physalacriaceae</taxon>
        <taxon>Armillaria</taxon>
    </lineage>
</organism>
<feature type="region of interest" description="Disordered" evidence="1">
    <location>
        <begin position="124"/>
        <end position="154"/>
    </location>
</feature>
<dbReference type="Proteomes" id="UP000217790">
    <property type="component" value="Unassembled WGS sequence"/>
</dbReference>
<dbReference type="EMBL" id="KZ293684">
    <property type="protein sequence ID" value="PBK86368.1"/>
    <property type="molecule type" value="Genomic_DNA"/>
</dbReference>
<dbReference type="AlphaFoldDB" id="A0A2H3D6D5"/>
<protein>
    <submittedName>
        <fullName evidence="2">Uncharacterized protein</fullName>
    </submittedName>
</protein>
<keyword evidence="3" id="KW-1185">Reference proteome</keyword>
<proteinExistence type="predicted"/>
<feature type="region of interest" description="Disordered" evidence="1">
    <location>
        <begin position="40"/>
        <end position="60"/>
    </location>
</feature>
<dbReference type="InParanoid" id="A0A2H3D6D5"/>
<accession>A0A2H3D6D5</accession>
<gene>
    <name evidence="2" type="ORF">ARMGADRAFT_1035554</name>
</gene>
<sequence>MDASVLCLSTASCGHTLTTCPAANPTASSLSTSNVDMLAKEPVGTKQSTTRQTKAPSKELKNQIALQRIWLSQIRDRMNPTVSNQGIVFNEDNNPWSLPPGSNTGPVMETEGRISHIVIVEMDATRGDPGDDGSDSSNDEGSRKGIRDPFTPHFQSRIPSLTPTVRLLEVKAQHTEWKFQQIIEFICQHLEYKLLIPNGAKGTQR</sequence>
<dbReference type="OrthoDB" id="3057152at2759"/>
<reference evidence="3" key="1">
    <citation type="journal article" date="2017" name="Nat. Ecol. Evol.">
        <title>Genome expansion and lineage-specific genetic innovations in the forest pathogenic fungi Armillaria.</title>
        <authorList>
            <person name="Sipos G."/>
            <person name="Prasanna A.N."/>
            <person name="Walter M.C."/>
            <person name="O'Connor E."/>
            <person name="Balint B."/>
            <person name="Krizsan K."/>
            <person name="Kiss B."/>
            <person name="Hess J."/>
            <person name="Varga T."/>
            <person name="Slot J."/>
            <person name="Riley R."/>
            <person name="Boka B."/>
            <person name="Rigling D."/>
            <person name="Barry K."/>
            <person name="Lee J."/>
            <person name="Mihaltcheva S."/>
            <person name="LaButti K."/>
            <person name="Lipzen A."/>
            <person name="Waldron R."/>
            <person name="Moloney N.M."/>
            <person name="Sperisen C."/>
            <person name="Kredics L."/>
            <person name="Vagvoelgyi C."/>
            <person name="Patrignani A."/>
            <person name="Fitzpatrick D."/>
            <person name="Nagy I."/>
            <person name="Doyle S."/>
            <person name="Anderson J.B."/>
            <person name="Grigoriev I.V."/>
            <person name="Gueldener U."/>
            <person name="Muensterkoetter M."/>
            <person name="Nagy L.G."/>
        </authorList>
    </citation>
    <scope>NUCLEOTIDE SEQUENCE [LARGE SCALE GENOMIC DNA]</scope>
    <source>
        <strain evidence="3">Ar21-2</strain>
    </source>
</reference>
<name>A0A2H3D6D5_ARMGA</name>
<dbReference type="STRING" id="47427.A0A2H3D6D5"/>
<evidence type="ECO:0000313" key="2">
    <source>
        <dbReference type="EMBL" id="PBK86368.1"/>
    </source>
</evidence>
<evidence type="ECO:0000256" key="1">
    <source>
        <dbReference type="SAM" id="MobiDB-lite"/>
    </source>
</evidence>
<feature type="compositionally biased region" description="Polar residues" evidence="1">
    <location>
        <begin position="45"/>
        <end position="55"/>
    </location>
</feature>